<feature type="transmembrane region" description="Helical" evidence="6">
    <location>
        <begin position="1215"/>
        <end position="1231"/>
    </location>
</feature>
<sequence length="1651" mass="191320">MKMLGRRQSIRGDPAMVDYGPEELLNESSEIEWVNKYYSGEGRFIQYNWVRSLLRICSLASLLSVSVNTPATIDMYPYLEYGTFVCDLIVTFLFTAEMIAKMHMHGILKGEIPYLKDRWCQYDAVMVFFLWVSVILQVFEMTQIVNPFSPLSVLRAPRPLIVVRLVRIFLKFSMPKSRLKQIVKRSSQQINNVTLFFLFFLSLYGLLGVQLFGEVKSHCVLNSTDPDNITINNLAIPDTFCSEDSDSGYQCPDGMKCLSLNLHRKVSGFNGFDNFAFSIFTVYQAASQEGWVLIMYRSIDALPTWRATFFFSTMIFFLSWLVKNVFIAVITETFNEIRVQFQQMWGVRVQIQQETKSQVLLGDNHVWKLLYVDDNKPKGWAPPYFLKYIQSAFFYLVIMTAIVANAIVAASLRFEHDRNKQRIDFYEHYYYMEIGFTLFFDLEVLIKLWCMGFRGYFRLTIHKFEFLLAVGTTIRIIPSLFMTSLTYFQVLRVVRLIKASPILEDFVYKIFGPGKKLGSLILFTMCLLIITSSISMQLFCFLRAYRKFETFADAFMSMFQILTQEGWVEVMDETMIHTMNRTYDEFAPLVAMYFILYHLFVTLIVLSLFVAVILDNLELDEDFKKLKQMKAREQSAGIQETLPLRLRVFEKFPDRPTMARLHKTPSDFCLPKVRESFLRQYMEDECDEEEEILIKMRVGETENISIAYRKRRQRLLLGDSGNIPLLPKGLHSHGTISSKHHVRIDQKSIRRSVRGSLKLKTHHLDHLKENGDIGAMNRTLSTRKVHDIDIKMLQAKRQQAEMRRNQREEDLRENHPFFDTPLFAVGRESGFRKLCQRVVYARYDTTYKDPITGKERKIKYKSLTNLLGLVTYLDWLMILITTVSCASMMLETPKRRVGDTPELQVGEYLFVVFMSLELALKILADGLLFTPKALIRDMAGILDLFIYMVSLVFTCWMPEKVSPQSGAHLLLILRCLRPLRIFNLVPHMRKVVSELVRGFKEILLVSILLIVLLFVFASYGVQLYGGQLASCNDMTIVNRSDCHGVFMRKIFVTKMKLGLGEDHPSILVPRASAIYIHIFIFLGSMIGLTLCDLKKRLKIAQPLHLPPRPDGRKFRAFIYDITQNIIFKRFVAFSVISNSSLLFVHWNKDFLVTKALVIVSSLLNLVFVAEVVMKLIAFTPRGYWQSRRNRYDLMVTLLGVVWVILNFTLRSDETLMFGFMVIILRFFTITGKHPTLKMLMLTVVVSVFKSFFIIMGMFLLILSYALAGCILFGNVKYGENIGRQANFETAISGITLLFRIVTGEDWHKIMHDCMVTPPFCTPGLNYWETDCAIIMENFSLFYSNEEDALLSYADIRNFQNTWNIVDVNQRGVIPVRKVKFILRLLKGRLEVDPEKDRLLFKHMCYELERLHNGDDVTFHDVLNMLSYRSVDIRKSLQLEELMAREELEYIIEEEVAKQTIRSWLDNCLKRIRAKEQVSLLARLRATNEQPPFALDEKEREREREAEVKENERIRERKKGIVMPRTDSLTKKYLAPIFTTDVTTGREKHSRTDSKGRKASSKSTTHATDGVTTTAANGASGQVGTEGMASSDITCNKTSLPRSASGSGEVREWWKEQVDIKKKKKSNIYFLSLYVLKMQQFIEYYNWSSIVI</sequence>
<feature type="transmembrane region" description="Helical" evidence="6">
    <location>
        <begin position="1191"/>
        <end position="1209"/>
    </location>
</feature>
<dbReference type="Gene3D" id="1.10.287.70">
    <property type="match status" value="4"/>
</dbReference>
<feature type="transmembrane region" description="Helical" evidence="6">
    <location>
        <begin position="388"/>
        <end position="408"/>
    </location>
</feature>
<dbReference type="SUPFAM" id="SSF81324">
    <property type="entry name" value="Voltage-gated potassium channels"/>
    <property type="match status" value="4"/>
</dbReference>
<feature type="domain" description="Ion transport" evidence="7">
    <location>
        <begin position="1126"/>
        <end position="1317"/>
    </location>
</feature>
<dbReference type="GO" id="GO:0005886">
    <property type="term" value="C:plasma membrane"/>
    <property type="evidence" value="ECO:0007669"/>
    <property type="project" value="TreeGrafter"/>
</dbReference>
<feature type="transmembrane region" description="Helical" evidence="6">
    <location>
        <begin position="120"/>
        <end position="139"/>
    </location>
</feature>
<feature type="compositionally biased region" description="Low complexity" evidence="5">
    <location>
        <begin position="1563"/>
        <end position="1575"/>
    </location>
</feature>
<feature type="transmembrane region" description="Helical" evidence="6">
    <location>
        <begin position="909"/>
        <end position="929"/>
    </location>
</feature>
<evidence type="ECO:0000313" key="9">
    <source>
        <dbReference type="Proteomes" id="UP000326759"/>
    </source>
</evidence>
<feature type="compositionally biased region" description="Basic and acidic residues" evidence="5">
    <location>
        <begin position="1494"/>
        <end position="1510"/>
    </location>
</feature>
<evidence type="ECO:0000256" key="4">
    <source>
        <dbReference type="ARBA" id="ARBA00023136"/>
    </source>
</evidence>
<name>A0A5N5T603_9CRUS</name>
<evidence type="ECO:0000256" key="1">
    <source>
        <dbReference type="ARBA" id="ARBA00004141"/>
    </source>
</evidence>
<evidence type="ECO:0000256" key="3">
    <source>
        <dbReference type="ARBA" id="ARBA00022989"/>
    </source>
</evidence>
<dbReference type="GO" id="GO:0032230">
    <property type="term" value="P:positive regulation of synaptic transmission, GABAergic"/>
    <property type="evidence" value="ECO:0007669"/>
    <property type="project" value="TreeGrafter"/>
</dbReference>
<feature type="transmembrane region" description="Helical" evidence="6">
    <location>
        <begin position="190"/>
        <end position="212"/>
    </location>
</feature>
<dbReference type="Pfam" id="PF00520">
    <property type="entry name" value="Ion_trans"/>
    <property type="match status" value="4"/>
</dbReference>
<feature type="transmembrane region" description="Helical" evidence="6">
    <location>
        <begin position="1238"/>
        <end position="1266"/>
    </location>
</feature>
<comment type="caution">
    <text evidence="8">The sequence shown here is derived from an EMBL/GenBank/DDBJ whole genome shotgun (WGS) entry which is preliminary data.</text>
</comment>
<dbReference type="InterPro" id="IPR005821">
    <property type="entry name" value="Ion_trans_dom"/>
</dbReference>
<feature type="transmembrane region" description="Helical" evidence="6">
    <location>
        <begin position="1156"/>
        <end position="1179"/>
    </location>
</feature>
<feature type="transmembrane region" description="Helical" evidence="6">
    <location>
        <begin position="429"/>
        <end position="446"/>
    </location>
</feature>
<dbReference type="Gene3D" id="1.10.238.10">
    <property type="entry name" value="EF-hand"/>
    <property type="match status" value="1"/>
</dbReference>
<feature type="transmembrane region" description="Helical" evidence="6">
    <location>
        <begin position="520"/>
        <end position="545"/>
    </location>
</feature>
<feature type="transmembrane region" description="Helical" evidence="6">
    <location>
        <begin position="590"/>
        <end position="614"/>
    </location>
</feature>
<dbReference type="OrthoDB" id="10069766at2759"/>
<dbReference type="InterPro" id="IPR028823">
    <property type="entry name" value="NALCN"/>
</dbReference>
<keyword evidence="3 6" id="KW-1133">Transmembrane helix</keyword>
<dbReference type="PANTHER" id="PTHR46141">
    <property type="entry name" value="SODIUM LEAK CHANNEL NON-SELECTIVE PROTEIN"/>
    <property type="match status" value="1"/>
</dbReference>
<feature type="domain" description="Ion transport" evidence="7">
    <location>
        <begin position="392"/>
        <end position="618"/>
    </location>
</feature>
<dbReference type="FunFam" id="1.20.120.350:FF:000030">
    <property type="entry name" value="sodium leak channel non-selective protein"/>
    <property type="match status" value="1"/>
</dbReference>
<keyword evidence="2 6" id="KW-0812">Transmembrane</keyword>
<gene>
    <name evidence="8" type="primary">Nalcn</name>
    <name evidence="8" type="ORF">Anas_09299</name>
</gene>
<evidence type="ECO:0000256" key="5">
    <source>
        <dbReference type="SAM" id="MobiDB-lite"/>
    </source>
</evidence>
<feature type="transmembrane region" description="Helical" evidence="6">
    <location>
        <begin position="275"/>
        <end position="296"/>
    </location>
</feature>
<dbReference type="InterPro" id="IPR027359">
    <property type="entry name" value="Volt_channel_dom_sf"/>
</dbReference>
<comment type="subcellular location">
    <subcellularLocation>
        <location evidence="1">Membrane</location>
        <topology evidence="1">Multi-pass membrane protein</topology>
    </subcellularLocation>
</comment>
<evidence type="ECO:0000256" key="6">
    <source>
        <dbReference type="SAM" id="Phobius"/>
    </source>
</evidence>
<dbReference type="Proteomes" id="UP000326759">
    <property type="component" value="Unassembled WGS sequence"/>
</dbReference>
<feature type="domain" description="Ion transport" evidence="7">
    <location>
        <begin position="872"/>
        <end position="1090"/>
    </location>
</feature>
<evidence type="ECO:0000256" key="2">
    <source>
        <dbReference type="ARBA" id="ARBA00022692"/>
    </source>
</evidence>
<feature type="transmembrane region" description="Helical" evidence="6">
    <location>
        <begin position="466"/>
        <end position="488"/>
    </location>
</feature>
<feature type="transmembrane region" description="Helical" evidence="6">
    <location>
        <begin position="79"/>
        <end position="100"/>
    </location>
</feature>
<proteinExistence type="predicted"/>
<accession>A0A5N5T603</accession>
<feature type="compositionally biased region" description="Basic and acidic residues" evidence="5">
    <location>
        <begin position="1543"/>
        <end position="1555"/>
    </location>
</feature>
<keyword evidence="9" id="KW-1185">Reference proteome</keyword>
<organism evidence="8 9">
    <name type="scientific">Armadillidium nasatum</name>
    <dbReference type="NCBI Taxonomy" id="96803"/>
    <lineage>
        <taxon>Eukaryota</taxon>
        <taxon>Metazoa</taxon>
        <taxon>Ecdysozoa</taxon>
        <taxon>Arthropoda</taxon>
        <taxon>Crustacea</taxon>
        <taxon>Multicrustacea</taxon>
        <taxon>Malacostraca</taxon>
        <taxon>Eumalacostraca</taxon>
        <taxon>Peracarida</taxon>
        <taxon>Isopoda</taxon>
        <taxon>Oniscidea</taxon>
        <taxon>Crinocheta</taxon>
        <taxon>Armadillidiidae</taxon>
        <taxon>Armadillidium</taxon>
    </lineage>
</organism>
<dbReference type="FunFam" id="1.10.287.70:FF:000066">
    <property type="entry name" value="Sodium leak channel non-selective protein"/>
    <property type="match status" value="1"/>
</dbReference>
<feature type="transmembrane region" description="Helical" evidence="6">
    <location>
        <begin position="308"/>
        <end position="330"/>
    </location>
</feature>
<feature type="compositionally biased region" description="Polar residues" evidence="5">
    <location>
        <begin position="1590"/>
        <end position="1601"/>
    </location>
</feature>
<feature type="transmembrane region" description="Helical" evidence="6">
    <location>
        <begin position="1114"/>
        <end position="1136"/>
    </location>
</feature>
<dbReference type="EMBL" id="SEYY01010677">
    <property type="protein sequence ID" value="KAB7501428.1"/>
    <property type="molecule type" value="Genomic_DNA"/>
</dbReference>
<evidence type="ECO:0000259" key="7">
    <source>
        <dbReference type="Pfam" id="PF00520"/>
    </source>
</evidence>
<reference evidence="8 9" key="1">
    <citation type="journal article" date="2019" name="PLoS Biol.">
        <title>Sex chromosomes control vertical transmission of feminizing Wolbachia symbionts in an isopod.</title>
        <authorList>
            <person name="Becking T."/>
            <person name="Chebbi M.A."/>
            <person name="Giraud I."/>
            <person name="Moumen B."/>
            <person name="Laverre T."/>
            <person name="Caubet Y."/>
            <person name="Peccoud J."/>
            <person name="Gilbert C."/>
            <person name="Cordaux R."/>
        </authorList>
    </citation>
    <scope>NUCLEOTIDE SEQUENCE [LARGE SCALE GENOMIC DNA]</scope>
    <source>
        <strain evidence="8">ANa2</strain>
        <tissue evidence="8">Whole body excluding digestive tract and cuticle</tissue>
    </source>
</reference>
<feature type="transmembrane region" description="Helical" evidence="6">
    <location>
        <begin position="1002"/>
        <end position="1024"/>
    </location>
</feature>
<dbReference type="FunFam" id="1.10.238.10:FF:000080">
    <property type="entry name" value="Sodium leak channel non-selective protein"/>
    <property type="match status" value="1"/>
</dbReference>
<evidence type="ECO:0000313" key="8">
    <source>
        <dbReference type="EMBL" id="KAB7501428.1"/>
    </source>
</evidence>
<feature type="transmembrane region" description="Helical" evidence="6">
    <location>
        <begin position="1074"/>
        <end position="1093"/>
    </location>
</feature>
<feature type="region of interest" description="Disordered" evidence="5">
    <location>
        <begin position="1542"/>
        <end position="1601"/>
    </location>
</feature>
<protein>
    <submittedName>
        <fullName evidence="8">Sodium leak channel non-selective protein</fullName>
    </submittedName>
</protein>
<feature type="domain" description="Ion transport" evidence="7">
    <location>
        <begin position="53"/>
        <end position="340"/>
    </location>
</feature>
<dbReference type="GO" id="GO:0005261">
    <property type="term" value="F:monoatomic cation channel activity"/>
    <property type="evidence" value="ECO:0007669"/>
    <property type="project" value="InterPro"/>
</dbReference>
<dbReference type="PANTHER" id="PTHR46141:SF1">
    <property type="entry name" value="SODIUM LEAK CHANNEL NALCN"/>
    <property type="match status" value="1"/>
</dbReference>
<dbReference type="Gene3D" id="1.20.120.350">
    <property type="entry name" value="Voltage-gated potassium channels. Chain C"/>
    <property type="match status" value="4"/>
</dbReference>
<dbReference type="GO" id="GO:0032224">
    <property type="term" value="P:positive regulation of synaptic transmission, cholinergic"/>
    <property type="evidence" value="ECO:0007669"/>
    <property type="project" value="TreeGrafter"/>
</dbReference>
<feature type="region of interest" description="Disordered" evidence="5">
    <location>
        <begin position="1491"/>
        <end position="1510"/>
    </location>
</feature>
<keyword evidence="4 6" id="KW-0472">Membrane</keyword>
<feature type="transmembrane region" description="Helical" evidence="6">
    <location>
        <begin position="866"/>
        <end position="889"/>
    </location>
</feature>